<comment type="caution">
    <text evidence="2">The sequence shown here is derived from an EMBL/GenBank/DDBJ whole genome shotgun (WGS) entry which is preliminary data.</text>
</comment>
<dbReference type="PANTHER" id="PTHR36007:SF2">
    <property type="entry name" value="TRANSPORT PROTEIN-RELATED"/>
    <property type="match status" value="1"/>
</dbReference>
<keyword evidence="1" id="KW-1133">Transmembrane helix</keyword>
<dbReference type="AlphaFoldDB" id="A0A1F6NQH9"/>
<sequence length="167" mass="18567">MVTNIINFFAGINHYWSIFFLSMIPITELRASIPIGIEVYNLPIWKVWLVAVAGDFLPALVLLWVMPQLHDFLIKSKIFGKLFNKKLKQAEKTFSGKYSKYGALGLIIFVGIPLPLTGSWTGSLAAFIFNIPFRKSWPLILAGVCMAATLVTLITLFAGGTLRALFA</sequence>
<keyword evidence="1" id="KW-0472">Membrane</keyword>
<organism evidence="2 3">
    <name type="scientific">Candidatus Magasanikbacteria bacterium RIFOXYC12_FULL_33_11</name>
    <dbReference type="NCBI Taxonomy" id="1798701"/>
    <lineage>
        <taxon>Bacteria</taxon>
        <taxon>Candidatus Magasanikiibacteriota</taxon>
    </lineage>
</organism>
<name>A0A1F6NQH9_9BACT</name>
<reference evidence="2 3" key="1">
    <citation type="journal article" date="2016" name="Nat. Commun.">
        <title>Thousands of microbial genomes shed light on interconnected biogeochemical processes in an aquifer system.</title>
        <authorList>
            <person name="Anantharaman K."/>
            <person name="Brown C.T."/>
            <person name="Hug L.A."/>
            <person name="Sharon I."/>
            <person name="Castelle C.J."/>
            <person name="Probst A.J."/>
            <person name="Thomas B.C."/>
            <person name="Singh A."/>
            <person name="Wilkins M.J."/>
            <person name="Karaoz U."/>
            <person name="Brodie E.L."/>
            <person name="Williams K.H."/>
            <person name="Hubbard S.S."/>
            <person name="Banfield J.F."/>
        </authorList>
    </citation>
    <scope>NUCLEOTIDE SEQUENCE [LARGE SCALE GENOMIC DNA]</scope>
</reference>
<feature type="transmembrane region" description="Helical" evidence="1">
    <location>
        <begin position="6"/>
        <end position="26"/>
    </location>
</feature>
<dbReference type="Proteomes" id="UP000178349">
    <property type="component" value="Unassembled WGS sequence"/>
</dbReference>
<accession>A0A1F6NQH9</accession>
<dbReference type="InterPro" id="IPR009577">
    <property type="entry name" value="Sm_multidrug_ex"/>
</dbReference>
<feature type="transmembrane region" description="Helical" evidence="1">
    <location>
        <begin position="139"/>
        <end position="166"/>
    </location>
</feature>
<proteinExistence type="predicted"/>
<evidence type="ECO:0000313" key="2">
    <source>
        <dbReference type="EMBL" id="OGH86212.1"/>
    </source>
</evidence>
<feature type="transmembrane region" description="Helical" evidence="1">
    <location>
        <begin position="47"/>
        <end position="66"/>
    </location>
</feature>
<protein>
    <recommendedName>
        <fullName evidence="4">Ligand-binding protein SH3</fullName>
    </recommendedName>
</protein>
<dbReference type="PANTHER" id="PTHR36007">
    <property type="entry name" value="TRANSPORT PROTEIN-RELATED"/>
    <property type="match status" value="1"/>
</dbReference>
<dbReference type="Pfam" id="PF06695">
    <property type="entry name" value="Sm_multidrug_ex"/>
    <property type="match status" value="1"/>
</dbReference>
<evidence type="ECO:0000313" key="3">
    <source>
        <dbReference type="Proteomes" id="UP000178349"/>
    </source>
</evidence>
<gene>
    <name evidence="2" type="ORF">A2493_00685</name>
</gene>
<evidence type="ECO:0000256" key="1">
    <source>
        <dbReference type="SAM" id="Phobius"/>
    </source>
</evidence>
<keyword evidence="1" id="KW-0812">Transmembrane</keyword>
<dbReference type="EMBL" id="MFQW01000028">
    <property type="protein sequence ID" value="OGH86212.1"/>
    <property type="molecule type" value="Genomic_DNA"/>
</dbReference>
<feature type="transmembrane region" description="Helical" evidence="1">
    <location>
        <begin position="101"/>
        <end position="127"/>
    </location>
</feature>
<evidence type="ECO:0008006" key="4">
    <source>
        <dbReference type="Google" id="ProtNLM"/>
    </source>
</evidence>